<evidence type="ECO:0000256" key="4">
    <source>
        <dbReference type="ARBA" id="ARBA00049194"/>
    </source>
</evidence>
<dbReference type="EC" id="1.2.1.3" evidence="3"/>
<dbReference type="InterPro" id="IPR044086">
    <property type="entry name" value="LUC3-like"/>
</dbReference>
<feature type="region of interest" description="Disordered" evidence="7">
    <location>
        <begin position="1"/>
        <end position="54"/>
    </location>
</feature>
<comment type="similarity">
    <text evidence="1 6">Belongs to the aldehyde dehydrogenase family.</text>
</comment>
<evidence type="ECO:0000256" key="5">
    <source>
        <dbReference type="PROSITE-ProRule" id="PRU10007"/>
    </source>
</evidence>
<dbReference type="InterPro" id="IPR016163">
    <property type="entry name" value="Ald_DH_C"/>
</dbReference>
<evidence type="ECO:0000256" key="1">
    <source>
        <dbReference type="ARBA" id="ARBA00009986"/>
    </source>
</evidence>
<feature type="domain" description="Aldehyde dehydrogenase" evidence="8">
    <location>
        <begin position="105"/>
        <end position="552"/>
    </location>
</feature>
<accession>A0A8H7APA8</accession>
<evidence type="ECO:0000256" key="6">
    <source>
        <dbReference type="RuleBase" id="RU003345"/>
    </source>
</evidence>
<evidence type="ECO:0000313" key="10">
    <source>
        <dbReference type="Proteomes" id="UP000606974"/>
    </source>
</evidence>
<dbReference type="SUPFAM" id="SSF53720">
    <property type="entry name" value="ALDH-like"/>
    <property type="match status" value="1"/>
</dbReference>
<dbReference type="PROSITE" id="PS00687">
    <property type="entry name" value="ALDEHYDE_DEHYDR_GLU"/>
    <property type="match status" value="1"/>
</dbReference>
<dbReference type="FunFam" id="3.40.309.10:FF:000009">
    <property type="entry name" value="Aldehyde dehydrogenase A"/>
    <property type="match status" value="1"/>
</dbReference>
<dbReference type="Proteomes" id="UP000606974">
    <property type="component" value="Unassembled WGS sequence"/>
</dbReference>
<dbReference type="CDD" id="cd07106">
    <property type="entry name" value="ALDH_AldA-AAD23400"/>
    <property type="match status" value="1"/>
</dbReference>
<dbReference type="OrthoDB" id="310895at2759"/>
<name>A0A8H7APA8_9EURO</name>
<dbReference type="FunFam" id="3.40.605.10:FF:000007">
    <property type="entry name" value="NAD/NADP-dependent betaine aldehyde dehydrogenase"/>
    <property type="match status" value="1"/>
</dbReference>
<dbReference type="Pfam" id="PF00171">
    <property type="entry name" value="Aldedh"/>
    <property type="match status" value="1"/>
</dbReference>
<comment type="caution">
    <text evidence="9">The sequence shown here is derived from an EMBL/GenBank/DDBJ whole genome shotgun (WGS) entry which is preliminary data.</text>
</comment>
<dbReference type="GO" id="GO:0004029">
    <property type="term" value="F:aldehyde dehydrogenase (NAD+) activity"/>
    <property type="evidence" value="ECO:0007669"/>
    <property type="project" value="UniProtKB-EC"/>
</dbReference>
<comment type="catalytic activity">
    <reaction evidence="4">
        <text>an aldehyde + NAD(+) + H2O = a carboxylate + NADH + 2 H(+)</text>
        <dbReference type="Rhea" id="RHEA:16185"/>
        <dbReference type="ChEBI" id="CHEBI:15377"/>
        <dbReference type="ChEBI" id="CHEBI:15378"/>
        <dbReference type="ChEBI" id="CHEBI:17478"/>
        <dbReference type="ChEBI" id="CHEBI:29067"/>
        <dbReference type="ChEBI" id="CHEBI:57540"/>
        <dbReference type="ChEBI" id="CHEBI:57945"/>
        <dbReference type="EC" id="1.2.1.3"/>
    </reaction>
</comment>
<sequence>MATLSSRPVHKPTTATASPKSVPKPNKATPSPKPVPKPHMATPSQKPVSRPMMATSLQKPVPKRKIDCGALTHLAPPPPKPVTKPKVDFGSFSNVIGGKLCKSRNTFSAKNPANKQPLGDVPAANRHDVEQAVRYANVAQKEWAKKTWQERQQICLRFKDVYSNYVDDLTDLLALEIGRPKHSCRREVESCGVHASFHAQLPLPGGDGFDAGDRGIMVRYTPLGVVAAICPWNSPLVLCFGKLFPAVVAGNSIIIKPSPYAPYTTLKMVEIAQQVFPPGVVQVLAGDASVGASLVEHPNIHKISFTGSIPTGRRILQAAAATMKRVTLELGGNDACIVLPDVDIDDVAPKVAMSAFLSSGQICVSSKRIYIHQSIYKPFLKAMIDFTSQIKVGPPDQEDVTIGPIQNSMQFEKVKELFEDCRRKGYKFAVGPKTVEESMGYYIHPAIIDNPPDDSRIVTEEPFGPIVPCQPWRDEKEVIARANNTKTGLGATVWGKDLKRCEKIAHEIEAGSVFINSAAKPTPLAPLGGMKESGIGSEWGPSGIKAYMNEQVIHNFSGR</sequence>
<evidence type="ECO:0000256" key="7">
    <source>
        <dbReference type="SAM" id="MobiDB-lite"/>
    </source>
</evidence>
<keyword evidence="2 6" id="KW-0560">Oxidoreductase</keyword>
<dbReference type="Gene3D" id="3.40.605.10">
    <property type="entry name" value="Aldehyde Dehydrogenase, Chain A, domain 1"/>
    <property type="match status" value="1"/>
</dbReference>
<dbReference type="Gene3D" id="3.40.309.10">
    <property type="entry name" value="Aldehyde Dehydrogenase, Chain A, domain 2"/>
    <property type="match status" value="1"/>
</dbReference>
<dbReference type="InterPro" id="IPR016162">
    <property type="entry name" value="Ald_DH_N"/>
</dbReference>
<organism evidence="9 10">
    <name type="scientific">Endocarpon pusillum</name>
    <dbReference type="NCBI Taxonomy" id="364733"/>
    <lineage>
        <taxon>Eukaryota</taxon>
        <taxon>Fungi</taxon>
        <taxon>Dikarya</taxon>
        <taxon>Ascomycota</taxon>
        <taxon>Pezizomycotina</taxon>
        <taxon>Eurotiomycetes</taxon>
        <taxon>Chaetothyriomycetidae</taxon>
        <taxon>Verrucariales</taxon>
        <taxon>Verrucariaceae</taxon>
        <taxon>Endocarpon</taxon>
    </lineage>
</organism>
<feature type="active site" evidence="5">
    <location>
        <position position="329"/>
    </location>
</feature>
<dbReference type="PANTHER" id="PTHR11699">
    <property type="entry name" value="ALDEHYDE DEHYDROGENASE-RELATED"/>
    <property type="match status" value="1"/>
</dbReference>
<dbReference type="AlphaFoldDB" id="A0A8H7APA8"/>
<evidence type="ECO:0000313" key="9">
    <source>
        <dbReference type="EMBL" id="KAF7510606.1"/>
    </source>
</evidence>
<evidence type="ECO:0000256" key="2">
    <source>
        <dbReference type="ARBA" id="ARBA00023002"/>
    </source>
</evidence>
<dbReference type="EMBL" id="JAACFV010000028">
    <property type="protein sequence ID" value="KAF7510606.1"/>
    <property type="molecule type" value="Genomic_DNA"/>
</dbReference>
<protein>
    <recommendedName>
        <fullName evidence="3">aldehyde dehydrogenase (NAD(+))</fullName>
        <ecNumber evidence="3">1.2.1.3</ecNumber>
    </recommendedName>
</protein>
<dbReference type="InterPro" id="IPR016161">
    <property type="entry name" value="Ald_DH/histidinol_DH"/>
</dbReference>
<dbReference type="InterPro" id="IPR015590">
    <property type="entry name" value="Aldehyde_DH_dom"/>
</dbReference>
<evidence type="ECO:0000256" key="3">
    <source>
        <dbReference type="ARBA" id="ARBA00024226"/>
    </source>
</evidence>
<gene>
    <name evidence="9" type="ORF">GJ744_006218</name>
</gene>
<reference evidence="9" key="1">
    <citation type="submission" date="2020-02" db="EMBL/GenBank/DDBJ databases">
        <authorList>
            <person name="Palmer J.M."/>
        </authorList>
    </citation>
    <scope>NUCLEOTIDE SEQUENCE</scope>
    <source>
        <strain evidence="9">EPUS1.4</strain>
        <tissue evidence="9">Thallus</tissue>
    </source>
</reference>
<evidence type="ECO:0000259" key="8">
    <source>
        <dbReference type="Pfam" id="PF00171"/>
    </source>
</evidence>
<proteinExistence type="inferred from homology"/>
<keyword evidence="10" id="KW-1185">Reference proteome</keyword>
<dbReference type="InterPro" id="IPR029510">
    <property type="entry name" value="Ald_DH_CS_GLU"/>
</dbReference>